<dbReference type="GO" id="GO:0005886">
    <property type="term" value="C:plasma membrane"/>
    <property type="evidence" value="ECO:0007669"/>
    <property type="project" value="UniProtKB-SubCell"/>
</dbReference>
<protein>
    <submittedName>
        <fullName evidence="9">Peptide/nickel transport system permease protein</fullName>
    </submittedName>
</protein>
<dbReference type="Pfam" id="PF19300">
    <property type="entry name" value="BPD_transp_1_N"/>
    <property type="match status" value="1"/>
</dbReference>
<gene>
    <name evidence="9" type="ORF">SAMN06295905_3050</name>
</gene>
<dbReference type="PANTHER" id="PTHR43163">
    <property type="entry name" value="DIPEPTIDE TRANSPORT SYSTEM PERMEASE PROTEIN DPPB-RELATED"/>
    <property type="match status" value="1"/>
</dbReference>
<keyword evidence="6 7" id="KW-0472">Membrane</keyword>
<evidence type="ECO:0000256" key="7">
    <source>
        <dbReference type="RuleBase" id="RU363032"/>
    </source>
</evidence>
<dbReference type="EMBL" id="FXWK01000002">
    <property type="protein sequence ID" value="SMQ85760.1"/>
    <property type="molecule type" value="Genomic_DNA"/>
</dbReference>
<keyword evidence="4 7" id="KW-0812">Transmembrane</keyword>
<dbReference type="InterPro" id="IPR035906">
    <property type="entry name" value="MetI-like_sf"/>
</dbReference>
<keyword evidence="2 7" id="KW-0813">Transport</keyword>
<feature type="transmembrane region" description="Helical" evidence="7">
    <location>
        <begin position="108"/>
        <end position="129"/>
    </location>
</feature>
<comment type="subcellular location">
    <subcellularLocation>
        <location evidence="1 7">Cell membrane</location>
        <topology evidence="1 7">Multi-pass membrane protein</topology>
    </subcellularLocation>
</comment>
<evidence type="ECO:0000256" key="4">
    <source>
        <dbReference type="ARBA" id="ARBA00022692"/>
    </source>
</evidence>
<evidence type="ECO:0000259" key="8">
    <source>
        <dbReference type="PROSITE" id="PS50928"/>
    </source>
</evidence>
<feature type="transmembrane region" description="Helical" evidence="7">
    <location>
        <begin position="310"/>
        <end position="336"/>
    </location>
</feature>
<name>A0A1Y6GD79_9HYPH</name>
<keyword evidence="5 7" id="KW-1133">Transmembrane helix</keyword>
<dbReference type="GO" id="GO:0071916">
    <property type="term" value="F:dipeptide transmembrane transporter activity"/>
    <property type="evidence" value="ECO:0007669"/>
    <property type="project" value="TreeGrafter"/>
</dbReference>
<dbReference type="SUPFAM" id="SSF161098">
    <property type="entry name" value="MetI-like"/>
    <property type="match status" value="1"/>
</dbReference>
<sequence>MSPLHRRRLVGFLQSAGSIAVTLLLLVTLTFFLGQVMPVDVVSRLVGADADFQTYEATRLRLGLDEPIYVQFWLYLGRIVTGDFGTALLTGHRVIDDIMRVFPATVELGTFALLIGAGLGIPLGVLAAVRRDKLTDHIIRVVTLLGHSVPIFWLGMMGLLVFYAWLRMVGGSGRVAVFYEGMVPTVTGMLLIDSLLAGDWDVFWSAVRHIILPASVLGYASMASLCRMTRSFMIDQLSQEYVISARVKGLSNWQVVWGHAFPNIRVQLLTIVALAYGSMLEGALLIETIFAWPGFGQYLTSNLLLGDMNAIMVCVLLVGVIFITLNVIADLLYSVFDPRTSK</sequence>
<dbReference type="RefSeq" id="WP_086471993.1">
    <property type="nucleotide sequence ID" value="NZ_FXWK01000002.1"/>
</dbReference>
<dbReference type="OrthoDB" id="9805855at2"/>
<organism evidence="9 10">
    <name type="scientific">Devosia lucknowensis</name>
    <dbReference type="NCBI Taxonomy" id="1096929"/>
    <lineage>
        <taxon>Bacteria</taxon>
        <taxon>Pseudomonadati</taxon>
        <taxon>Pseudomonadota</taxon>
        <taxon>Alphaproteobacteria</taxon>
        <taxon>Hyphomicrobiales</taxon>
        <taxon>Devosiaceae</taxon>
        <taxon>Devosia</taxon>
    </lineage>
</organism>
<keyword evidence="3" id="KW-1003">Cell membrane</keyword>
<comment type="similarity">
    <text evidence="7">Belongs to the binding-protein-dependent transport system permease family.</text>
</comment>
<dbReference type="PROSITE" id="PS50928">
    <property type="entry name" value="ABC_TM1"/>
    <property type="match status" value="1"/>
</dbReference>
<evidence type="ECO:0000256" key="2">
    <source>
        <dbReference type="ARBA" id="ARBA00022448"/>
    </source>
</evidence>
<dbReference type="Gene3D" id="1.10.3720.10">
    <property type="entry name" value="MetI-like"/>
    <property type="match status" value="1"/>
</dbReference>
<evidence type="ECO:0000256" key="1">
    <source>
        <dbReference type="ARBA" id="ARBA00004651"/>
    </source>
</evidence>
<evidence type="ECO:0000313" key="9">
    <source>
        <dbReference type="EMBL" id="SMQ85760.1"/>
    </source>
</evidence>
<evidence type="ECO:0000256" key="3">
    <source>
        <dbReference type="ARBA" id="ARBA00022475"/>
    </source>
</evidence>
<dbReference type="Pfam" id="PF00528">
    <property type="entry name" value="BPD_transp_1"/>
    <property type="match status" value="1"/>
</dbReference>
<evidence type="ECO:0000313" key="10">
    <source>
        <dbReference type="Proteomes" id="UP000194474"/>
    </source>
</evidence>
<feature type="domain" description="ABC transmembrane type-1" evidence="8">
    <location>
        <begin position="102"/>
        <end position="329"/>
    </location>
</feature>
<dbReference type="AlphaFoldDB" id="A0A1Y6GD79"/>
<feature type="transmembrane region" description="Helical" evidence="7">
    <location>
        <begin position="141"/>
        <end position="166"/>
    </location>
</feature>
<accession>A0A1Y6GD79</accession>
<dbReference type="PANTHER" id="PTHR43163:SF8">
    <property type="entry name" value="D,D-DIPEPTIDE TRANSPORT SYSTEM PERMEASE PROTEIN DDPB-RELATED"/>
    <property type="match status" value="1"/>
</dbReference>
<reference evidence="10" key="1">
    <citation type="submission" date="2017-04" db="EMBL/GenBank/DDBJ databases">
        <authorList>
            <person name="Varghese N."/>
            <person name="Submissions S."/>
        </authorList>
    </citation>
    <scope>NUCLEOTIDE SEQUENCE [LARGE SCALE GENOMIC DNA]</scope>
</reference>
<dbReference type="Proteomes" id="UP000194474">
    <property type="component" value="Unassembled WGS sequence"/>
</dbReference>
<feature type="transmembrane region" description="Helical" evidence="7">
    <location>
        <begin position="12"/>
        <end position="33"/>
    </location>
</feature>
<proteinExistence type="inferred from homology"/>
<evidence type="ECO:0000256" key="6">
    <source>
        <dbReference type="ARBA" id="ARBA00023136"/>
    </source>
</evidence>
<evidence type="ECO:0000256" key="5">
    <source>
        <dbReference type="ARBA" id="ARBA00022989"/>
    </source>
</evidence>
<dbReference type="CDD" id="cd06261">
    <property type="entry name" value="TM_PBP2"/>
    <property type="match status" value="1"/>
</dbReference>
<dbReference type="InterPro" id="IPR045621">
    <property type="entry name" value="BPD_transp_1_N"/>
</dbReference>
<keyword evidence="10" id="KW-1185">Reference proteome</keyword>
<feature type="transmembrane region" description="Helical" evidence="7">
    <location>
        <begin position="268"/>
        <end position="290"/>
    </location>
</feature>
<feature type="transmembrane region" description="Helical" evidence="7">
    <location>
        <begin position="206"/>
        <end position="226"/>
    </location>
</feature>
<dbReference type="InterPro" id="IPR000515">
    <property type="entry name" value="MetI-like"/>
</dbReference>